<dbReference type="SUPFAM" id="SSF81383">
    <property type="entry name" value="F-box domain"/>
    <property type="match status" value="1"/>
</dbReference>
<dbReference type="EMBL" id="JAXOVC010000011">
    <property type="protein sequence ID" value="KAK4495722.1"/>
    <property type="molecule type" value="Genomic_DNA"/>
</dbReference>
<sequence>MADVPRIMTGIANKQDRLAMLEALVDDLTVEERGALSHFLCRKNDPFHILPLEVVVQTTAHWRFEDIWRYQLVSRQWRFVLASDEVLKQAVARWYTHSPEDSARSSESVDPKAKAIQIQAMRTGRPFTRTRIAAPHRVNPRAVTPQASRSFALKGHRIAYTNQLSSGRPYVTVHDLITGTKTHYRTTAREEVCCLALSSSLIAYLNFQGKLYAQNLSDASAEPKEVRLPSSSYAAFAADGHFCAVVFQQQSSSDQYTLALYDHSRQHLKELLFPCGKLDFENLIHGSPDALLLNAREKTIDIFSTDAI</sequence>
<evidence type="ECO:0008006" key="3">
    <source>
        <dbReference type="Google" id="ProtNLM"/>
    </source>
</evidence>
<gene>
    <name evidence="1" type="ORF">PRZ48_012990</name>
</gene>
<evidence type="ECO:0000313" key="1">
    <source>
        <dbReference type="EMBL" id="KAK4495722.1"/>
    </source>
</evidence>
<proteinExistence type="predicted"/>
<keyword evidence="2" id="KW-1185">Reference proteome</keyword>
<protein>
    <recommendedName>
        <fullName evidence="3">F-box domain-containing protein</fullName>
    </recommendedName>
</protein>
<reference evidence="1 2" key="1">
    <citation type="journal article" date="2023" name="G3 (Bethesda)">
        <title>A chromosome-level genome assembly of Zasmidium syzygii isolated from banana leaves.</title>
        <authorList>
            <person name="van Westerhoven A.C."/>
            <person name="Mehrabi R."/>
            <person name="Talebi R."/>
            <person name="Steentjes M.B.F."/>
            <person name="Corcolon B."/>
            <person name="Chong P.A."/>
            <person name="Kema G.H.J."/>
            <person name="Seidl M.F."/>
        </authorList>
    </citation>
    <scope>NUCLEOTIDE SEQUENCE [LARGE SCALE GENOMIC DNA]</scope>
    <source>
        <strain evidence="1 2">P124</strain>
    </source>
</reference>
<accession>A0ABR0E2S1</accession>
<comment type="caution">
    <text evidence="1">The sequence shown here is derived from an EMBL/GenBank/DDBJ whole genome shotgun (WGS) entry which is preliminary data.</text>
</comment>
<dbReference type="Gene3D" id="1.20.1280.50">
    <property type="match status" value="1"/>
</dbReference>
<name>A0ABR0E2S1_ZASCE</name>
<dbReference type="SUPFAM" id="SSF69304">
    <property type="entry name" value="Tricorn protease N-terminal domain"/>
    <property type="match status" value="1"/>
</dbReference>
<organism evidence="1 2">
    <name type="scientific">Zasmidium cellare</name>
    <name type="common">Wine cellar mold</name>
    <name type="synonym">Racodium cellare</name>
    <dbReference type="NCBI Taxonomy" id="395010"/>
    <lineage>
        <taxon>Eukaryota</taxon>
        <taxon>Fungi</taxon>
        <taxon>Dikarya</taxon>
        <taxon>Ascomycota</taxon>
        <taxon>Pezizomycotina</taxon>
        <taxon>Dothideomycetes</taxon>
        <taxon>Dothideomycetidae</taxon>
        <taxon>Mycosphaerellales</taxon>
        <taxon>Mycosphaerellaceae</taxon>
        <taxon>Zasmidium</taxon>
    </lineage>
</organism>
<dbReference type="Proteomes" id="UP001305779">
    <property type="component" value="Unassembled WGS sequence"/>
</dbReference>
<dbReference type="InterPro" id="IPR036047">
    <property type="entry name" value="F-box-like_dom_sf"/>
</dbReference>
<evidence type="ECO:0000313" key="2">
    <source>
        <dbReference type="Proteomes" id="UP001305779"/>
    </source>
</evidence>